<keyword evidence="1" id="KW-0732">Signal</keyword>
<dbReference type="RefSeq" id="WP_095604958.1">
    <property type="nucleotide sequence ID" value="NZ_NSKE01000001.1"/>
</dbReference>
<keyword evidence="3" id="KW-1185">Reference proteome</keyword>
<evidence type="ECO:0000313" key="2">
    <source>
        <dbReference type="EMBL" id="PAU95713.1"/>
    </source>
</evidence>
<sequence>MMLRSFLISLMFVLFASLPGLAQDKLFIPMDASQTNHIKAYGIIFNNLQDGNSSQWLLNYKGGSFITNYSEDLVKKSHLRNVKIEVISNSEAAQIISQVEQPDANTSVIQLDKAPKIAVYTPKQALPWDDAVTMALNYAEVEYDKVWDPEVLNGKLSEYDWLHLHHEDFTGQYGKFWVSSRNQPWYIKQVRKMEAMAQELGFNKVSNEKKAVAAKIKEYVGNGGFMFAMCSGTDTFDIALAAQEVDIVPTQFDGDPMDPNAQQKLNFENTLAFTDFILSSDPAEYEHADIDVPVQIDEVDQSIDFFTLFEFSAKWDPVPTMLTQNHVSSIRGFYGQTTAFQKDKIKESVVILGESPGRNMVKYIHGNYGQGTFTFYAGHDPEDYTHRVNDPPTDLSLHTSSPGYRLILNNILFPAAKKKKRKT</sequence>
<comment type="caution">
    <text evidence="2">The sequence shown here is derived from an EMBL/GenBank/DDBJ whole genome shotgun (WGS) entry which is preliminary data.</text>
</comment>
<dbReference type="OrthoDB" id="617985at2"/>
<evidence type="ECO:0000313" key="3">
    <source>
        <dbReference type="Proteomes" id="UP000218831"/>
    </source>
</evidence>
<feature type="signal peptide" evidence="1">
    <location>
        <begin position="1"/>
        <end position="22"/>
    </location>
</feature>
<gene>
    <name evidence="2" type="ORF">CK503_01240</name>
</gene>
<organism evidence="2 3">
    <name type="scientific">Fodinibius salipaludis</name>
    <dbReference type="NCBI Taxonomy" id="2032627"/>
    <lineage>
        <taxon>Bacteria</taxon>
        <taxon>Pseudomonadati</taxon>
        <taxon>Balneolota</taxon>
        <taxon>Balneolia</taxon>
        <taxon>Balneolales</taxon>
        <taxon>Balneolaceae</taxon>
        <taxon>Fodinibius</taxon>
    </lineage>
</organism>
<evidence type="ECO:0000256" key="1">
    <source>
        <dbReference type="SAM" id="SignalP"/>
    </source>
</evidence>
<dbReference type="Proteomes" id="UP000218831">
    <property type="component" value="Unassembled WGS sequence"/>
</dbReference>
<protein>
    <submittedName>
        <fullName evidence="2">Asparagine synthetase B</fullName>
    </submittedName>
</protein>
<name>A0A2A2GFP1_9BACT</name>
<proteinExistence type="predicted"/>
<reference evidence="2 3" key="1">
    <citation type="submission" date="2017-08" db="EMBL/GenBank/DDBJ databases">
        <title>Aliifodinibius alkalisoli sp. nov., isolated from saline alkaline soil.</title>
        <authorList>
            <person name="Liu D."/>
            <person name="Zhang G."/>
        </authorList>
    </citation>
    <scope>NUCLEOTIDE SEQUENCE [LARGE SCALE GENOMIC DNA]</scope>
    <source>
        <strain evidence="2 3">WN023</strain>
    </source>
</reference>
<dbReference type="EMBL" id="NSKE01000001">
    <property type="protein sequence ID" value="PAU95713.1"/>
    <property type="molecule type" value="Genomic_DNA"/>
</dbReference>
<accession>A0A2A2GFP1</accession>
<feature type="chain" id="PRO_5013013934" evidence="1">
    <location>
        <begin position="23"/>
        <end position="423"/>
    </location>
</feature>
<dbReference type="AlphaFoldDB" id="A0A2A2GFP1"/>